<evidence type="ECO:0000313" key="1">
    <source>
        <dbReference type="EMBL" id="KAK6167408.1"/>
    </source>
</evidence>
<reference evidence="1 2" key="1">
    <citation type="submission" date="2024-01" db="EMBL/GenBank/DDBJ databases">
        <title>The genome of the rayed Mediterranean limpet Patella caerulea (Linnaeus, 1758).</title>
        <authorList>
            <person name="Anh-Thu Weber A."/>
            <person name="Halstead-Nussloch G."/>
        </authorList>
    </citation>
    <scope>NUCLEOTIDE SEQUENCE [LARGE SCALE GENOMIC DNA]</scope>
    <source>
        <strain evidence="1">AATW-2023a</strain>
        <tissue evidence="1">Whole specimen</tissue>
    </source>
</reference>
<accession>A0AAN8G3Z5</accession>
<sequence length="147" mass="17052">MHLYSGFFQQQKSTGKAVEGLIELTQHKERYALATLQMNFIAENCERIMILITYLEATRSPLAVYTYNRLEDIRAFLTAGTKKESFGPKTDEELPKLPVQDRKKIVKTFNTIFEKALANMRLTSMFILAWNFVKLLESSSPLHSYRH</sequence>
<dbReference type="AlphaFoldDB" id="A0AAN8G3Z5"/>
<gene>
    <name evidence="1" type="ORF">SNE40_021443</name>
</gene>
<comment type="caution">
    <text evidence="1">The sequence shown here is derived from an EMBL/GenBank/DDBJ whole genome shotgun (WGS) entry which is preliminary data.</text>
</comment>
<dbReference type="EMBL" id="JAZGQO010000018">
    <property type="protein sequence ID" value="KAK6167408.1"/>
    <property type="molecule type" value="Genomic_DNA"/>
</dbReference>
<evidence type="ECO:0000313" key="2">
    <source>
        <dbReference type="Proteomes" id="UP001347796"/>
    </source>
</evidence>
<protein>
    <submittedName>
        <fullName evidence="1">Uncharacterized protein</fullName>
    </submittedName>
</protein>
<name>A0AAN8G3Z5_PATCE</name>
<dbReference type="Proteomes" id="UP001347796">
    <property type="component" value="Unassembled WGS sequence"/>
</dbReference>
<proteinExistence type="predicted"/>
<keyword evidence="2" id="KW-1185">Reference proteome</keyword>
<organism evidence="1 2">
    <name type="scientific">Patella caerulea</name>
    <name type="common">Rayed Mediterranean limpet</name>
    <dbReference type="NCBI Taxonomy" id="87958"/>
    <lineage>
        <taxon>Eukaryota</taxon>
        <taxon>Metazoa</taxon>
        <taxon>Spiralia</taxon>
        <taxon>Lophotrochozoa</taxon>
        <taxon>Mollusca</taxon>
        <taxon>Gastropoda</taxon>
        <taxon>Patellogastropoda</taxon>
        <taxon>Patelloidea</taxon>
        <taxon>Patellidae</taxon>
        <taxon>Patella</taxon>
    </lineage>
</organism>